<dbReference type="EMBL" id="MLJW01000008">
    <property type="protein sequence ID" value="OIR15961.1"/>
    <property type="molecule type" value="Genomic_DNA"/>
</dbReference>
<dbReference type="AlphaFoldDB" id="A0A1J5T511"/>
<protein>
    <submittedName>
        <fullName evidence="3">Thiosulfate sulfurtransferase PspE</fullName>
        <ecNumber evidence="3">2.8.1.1</ecNumber>
    </submittedName>
</protein>
<dbReference type="PROSITE" id="PS00888">
    <property type="entry name" value="CNMP_BINDING_1"/>
    <property type="match status" value="1"/>
</dbReference>
<dbReference type="InterPro" id="IPR050397">
    <property type="entry name" value="Env_Response_Regulators"/>
</dbReference>
<dbReference type="CDD" id="cd00038">
    <property type="entry name" value="CAP_ED"/>
    <property type="match status" value="1"/>
</dbReference>
<dbReference type="InterPro" id="IPR018488">
    <property type="entry name" value="cNMP-bd_CS"/>
</dbReference>
<dbReference type="InterPro" id="IPR014710">
    <property type="entry name" value="RmlC-like_jellyroll"/>
</dbReference>
<accession>A0A1J5T511</accession>
<dbReference type="SMART" id="SM00450">
    <property type="entry name" value="RHOD"/>
    <property type="match status" value="1"/>
</dbReference>
<dbReference type="Pfam" id="PF00027">
    <property type="entry name" value="cNMP_binding"/>
    <property type="match status" value="1"/>
</dbReference>
<feature type="domain" description="Rhodanese" evidence="2">
    <location>
        <begin position="274"/>
        <end position="353"/>
    </location>
</feature>
<dbReference type="SMART" id="SM00100">
    <property type="entry name" value="cNMP"/>
    <property type="match status" value="1"/>
</dbReference>
<reference evidence="3" key="1">
    <citation type="submission" date="2016-10" db="EMBL/GenBank/DDBJ databases">
        <title>Sequence of Gallionella enrichment culture.</title>
        <authorList>
            <person name="Poehlein A."/>
            <person name="Muehling M."/>
            <person name="Daniel R."/>
        </authorList>
    </citation>
    <scope>NUCLEOTIDE SEQUENCE</scope>
</reference>
<organism evidence="3">
    <name type="scientific">mine drainage metagenome</name>
    <dbReference type="NCBI Taxonomy" id="410659"/>
    <lineage>
        <taxon>unclassified sequences</taxon>
        <taxon>metagenomes</taxon>
        <taxon>ecological metagenomes</taxon>
    </lineage>
</organism>
<name>A0A1J5T511_9ZZZZ</name>
<evidence type="ECO:0000313" key="3">
    <source>
        <dbReference type="EMBL" id="OIR15961.1"/>
    </source>
</evidence>
<dbReference type="InterPro" id="IPR018490">
    <property type="entry name" value="cNMP-bd_dom_sf"/>
</dbReference>
<evidence type="ECO:0000259" key="2">
    <source>
        <dbReference type="PROSITE" id="PS50206"/>
    </source>
</evidence>
<dbReference type="Gene3D" id="3.40.250.10">
    <property type="entry name" value="Rhodanese-like domain"/>
    <property type="match status" value="1"/>
</dbReference>
<feature type="domain" description="Cyclic nucleotide-binding" evidence="1">
    <location>
        <begin position="155"/>
        <end position="257"/>
    </location>
</feature>
<dbReference type="EC" id="2.8.1.1" evidence="3"/>
<dbReference type="Pfam" id="PF00581">
    <property type="entry name" value="Rhodanese"/>
    <property type="match status" value="1"/>
</dbReference>
<sequence length="359" mass="39826">MQDILDIRILAALEPISSFSPARLRELLDYCHVESLAQGSDPFSEHPPTGQSVYLLRGELEVVYEDGNRVLIRSGSEWARHPIGKRQPAIRSAQALSDVQLLRVNDDLLDRMVTWDQFAYHDDARSTALKDGSESALKRLLNSGMFSAENLSNSPFAHLPSANIGKLLNCIEAIAVWDKDVIIREGDDGDYYYLIESGRAQVTRLVGGANLVLAELKAGDVFGEEALISDSKRNATVTMKSNGVLLRLKKQDFLKLMQEPLLHRISYEDAGKKTAQGAIWLDVRHPPEYRYDKLPGAINVPLNDIRNAIGVLSKATTYIAYCQSGRRSAAAAFILAQAGYDVYVLENGLWSVPKAQQQQ</sequence>
<dbReference type="PROSITE" id="PS50206">
    <property type="entry name" value="RHODANESE_3"/>
    <property type="match status" value="1"/>
</dbReference>
<dbReference type="GO" id="GO:0004792">
    <property type="term" value="F:thiosulfate-cyanide sulfurtransferase activity"/>
    <property type="evidence" value="ECO:0007669"/>
    <property type="project" value="UniProtKB-EC"/>
</dbReference>
<proteinExistence type="predicted"/>
<dbReference type="CDD" id="cd00158">
    <property type="entry name" value="RHOD"/>
    <property type="match status" value="1"/>
</dbReference>
<keyword evidence="3" id="KW-0808">Transferase</keyword>
<dbReference type="SUPFAM" id="SSF51206">
    <property type="entry name" value="cAMP-binding domain-like"/>
    <property type="match status" value="2"/>
</dbReference>
<dbReference type="SUPFAM" id="SSF52821">
    <property type="entry name" value="Rhodanese/Cell cycle control phosphatase"/>
    <property type="match status" value="1"/>
</dbReference>
<dbReference type="GO" id="GO:0003700">
    <property type="term" value="F:DNA-binding transcription factor activity"/>
    <property type="evidence" value="ECO:0007669"/>
    <property type="project" value="TreeGrafter"/>
</dbReference>
<dbReference type="InterPro" id="IPR001763">
    <property type="entry name" value="Rhodanese-like_dom"/>
</dbReference>
<gene>
    <name evidence="3" type="primary">pspE_1</name>
    <name evidence="3" type="ORF">GALL_34620</name>
</gene>
<dbReference type="PANTHER" id="PTHR24567">
    <property type="entry name" value="CRP FAMILY TRANSCRIPTIONAL REGULATORY PROTEIN"/>
    <property type="match status" value="1"/>
</dbReference>
<dbReference type="Gene3D" id="2.60.120.10">
    <property type="entry name" value="Jelly Rolls"/>
    <property type="match status" value="2"/>
</dbReference>
<dbReference type="PANTHER" id="PTHR24567:SF26">
    <property type="entry name" value="REGULATORY PROTEIN YEIL"/>
    <property type="match status" value="1"/>
</dbReference>
<dbReference type="GO" id="GO:0005829">
    <property type="term" value="C:cytosol"/>
    <property type="evidence" value="ECO:0007669"/>
    <property type="project" value="TreeGrafter"/>
</dbReference>
<dbReference type="PROSITE" id="PS50042">
    <property type="entry name" value="CNMP_BINDING_3"/>
    <property type="match status" value="1"/>
</dbReference>
<comment type="caution">
    <text evidence="3">The sequence shown here is derived from an EMBL/GenBank/DDBJ whole genome shotgun (WGS) entry which is preliminary data.</text>
</comment>
<dbReference type="InterPro" id="IPR036873">
    <property type="entry name" value="Rhodanese-like_dom_sf"/>
</dbReference>
<dbReference type="InterPro" id="IPR000595">
    <property type="entry name" value="cNMP-bd_dom"/>
</dbReference>
<evidence type="ECO:0000259" key="1">
    <source>
        <dbReference type="PROSITE" id="PS50042"/>
    </source>
</evidence>